<reference evidence="1 2" key="1">
    <citation type="submission" date="2023-11" db="EMBL/GenBank/DDBJ databases">
        <authorList>
            <person name="Hedman E."/>
            <person name="Englund M."/>
            <person name="Stromberg M."/>
            <person name="Nyberg Akerstrom W."/>
            <person name="Nylinder S."/>
            <person name="Jareborg N."/>
            <person name="Kallberg Y."/>
            <person name="Kronander E."/>
        </authorList>
    </citation>
    <scope>NUCLEOTIDE SEQUENCE [LARGE SCALE GENOMIC DNA]</scope>
</reference>
<proteinExistence type="predicted"/>
<organism evidence="1 2">
    <name type="scientific">Parnassius mnemosyne</name>
    <name type="common">clouded apollo</name>
    <dbReference type="NCBI Taxonomy" id="213953"/>
    <lineage>
        <taxon>Eukaryota</taxon>
        <taxon>Metazoa</taxon>
        <taxon>Ecdysozoa</taxon>
        <taxon>Arthropoda</taxon>
        <taxon>Hexapoda</taxon>
        <taxon>Insecta</taxon>
        <taxon>Pterygota</taxon>
        <taxon>Neoptera</taxon>
        <taxon>Endopterygota</taxon>
        <taxon>Lepidoptera</taxon>
        <taxon>Glossata</taxon>
        <taxon>Ditrysia</taxon>
        <taxon>Papilionoidea</taxon>
        <taxon>Papilionidae</taxon>
        <taxon>Parnassiinae</taxon>
        <taxon>Parnassini</taxon>
        <taxon>Parnassius</taxon>
        <taxon>Driopa</taxon>
    </lineage>
</organism>
<sequence length="204" mass="23027">MLPNKVKRHLETTHSNLQGKPREFFVRKLRELKHQSTALLSRASVPTKALLDSNKVAHRVAKCKKPHTIAEELFLPAAVDMVSVMIGESVAKEIKNVPLSNNTISRRIHDMVEDINEQIVEKLLDLFAIQLDVATDSNDDAQLICYVRYIQETNVCEDLLFCRKIGESGKDTDLFEILNSYMKNNINWENCVGVCTDGARAMSG</sequence>
<protein>
    <recommendedName>
        <fullName evidence="3">DUF4371 domain-containing protein</fullName>
    </recommendedName>
</protein>
<name>A0AAV1M023_9NEOP</name>
<gene>
    <name evidence="1" type="ORF">PARMNEM_LOCUS18629</name>
</gene>
<dbReference type="Proteomes" id="UP001314205">
    <property type="component" value="Unassembled WGS sequence"/>
</dbReference>
<keyword evidence="2" id="KW-1185">Reference proteome</keyword>
<dbReference type="AlphaFoldDB" id="A0AAV1M023"/>
<dbReference type="EMBL" id="CAVLGL010000115">
    <property type="protein sequence ID" value="CAK1599787.1"/>
    <property type="molecule type" value="Genomic_DNA"/>
</dbReference>
<comment type="caution">
    <text evidence="1">The sequence shown here is derived from an EMBL/GenBank/DDBJ whole genome shotgun (WGS) entry which is preliminary data.</text>
</comment>
<evidence type="ECO:0000313" key="2">
    <source>
        <dbReference type="Proteomes" id="UP001314205"/>
    </source>
</evidence>
<accession>A0AAV1M023</accession>
<dbReference type="PANTHER" id="PTHR45913">
    <property type="entry name" value="EPM2A-INTERACTING PROTEIN 1"/>
    <property type="match status" value="1"/>
</dbReference>
<evidence type="ECO:0000313" key="1">
    <source>
        <dbReference type="EMBL" id="CAK1599787.1"/>
    </source>
</evidence>
<evidence type="ECO:0008006" key="3">
    <source>
        <dbReference type="Google" id="ProtNLM"/>
    </source>
</evidence>
<dbReference type="PANTHER" id="PTHR45913:SF19">
    <property type="entry name" value="LOW QUALITY PROTEIN: ZINC FINGER BED DOMAIN-CONTAINING PROTEIN 5-LIKE"/>
    <property type="match status" value="1"/>
</dbReference>